<reference evidence="1 2" key="1">
    <citation type="journal article" date="2024" name="BMC Genomics">
        <title>De novo assembly and annotation of Popillia japonica's genome with initial clues to its potential as an invasive pest.</title>
        <authorList>
            <person name="Cucini C."/>
            <person name="Boschi S."/>
            <person name="Funari R."/>
            <person name="Cardaioli E."/>
            <person name="Iannotti N."/>
            <person name="Marturano G."/>
            <person name="Paoli F."/>
            <person name="Bruttini M."/>
            <person name="Carapelli A."/>
            <person name="Frati F."/>
            <person name="Nardi F."/>
        </authorList>
    </citation>
    <scope>NUCLEOTIDE SEQUENCE [LARGE SCALE GENOMIC DNA]</scope>
    <source>
        <strain evidence="1">DMR45628</strain>
    </source>
</reference>
<protein>
    <submittedName>
        <fullName evidence="1">Uncharacterized protein</fullName>
    </submittedName>
</protein>
<evidence type="ECO:0000313" key="2">
    <source>
        <dbReference type="Proteomes" id="UP001458880"/>
    </source>
</evidence>
<proteinExistence type="predicted"/>
<gene>
    <name evidence="1" type="ORF">QE152_g31008</name>
</gene>
<organism evidence="1 2">
    <name type="scientific">Popillia japonica</name>
    <name type="common">Japanese beetle</name>
    <dbReference type="NCBI Taxonomy" id="7064"/>
    <lineage>
        <taxon>Eukaryota</taxon>
        <taxon>Metazoa</taxon>
        <taxon>Ecdysozoa</taxon>
        <taxon>Arthropoda</taxon>
        <taxon>Hexapoda</taxon>
        <taxon>Insecta</taxon>
        <taxon>Pterygota</taxon>
        <taxon>Neoptera</taxon>
        <taxon>Endopterygota</taxon>
        <taxon>Coleoptera</taxon>
        <taxon>Polyphaga</taxon>
        <taxon>Scarabaeiformia</taxon>
        <taxon>Scarabaeidae</taxon>
        <taxon>Rutelinae</taxon>
        <taxon>Popillia</taxon>
    </lineage>
</organism>
<accession>A0AAW1JCX8</accession>
<evidence type="ECO:0000313" key="1">
    <source>
        <dbReference type="EMBL" id="KAK9700834.1"/>
    </source>
</evidence>
<dbReference type="Proteomes" id="UP001458880">
    <property type="component" value="Unassembled WGS sequence"/>
</dbReference>
<name>A0AAW1JCX8_POPJA</name>
<keyword evidence="2" id="KW-1185">Reference proteome</keyword>
<dbReference type="AlphaFoldDB" id="A0AAW1JCX8"/>
<dbReference type="EMBL" id="JASPKY010000429">
    <property type="protein sequence ID" value="KAK9700834.1"/>
    <property type="molecule type" value="Genomic_DNA"/>
</dbReference>
<comment type="caution">
    <text evidence="1">The sequence shown here is derived from an EMBL/GenBank/DDBJ whole genome shotgun (WGS) entry which is preliminary data.</text>
</comment>
<sequence>MSRRQEKTSSEQKDMLVSFMLEHLDFAQGKLLGVEGRVNHNKLWEEVTQLLNRLDGATKNNVKWQISAEKAVENFSYLSANLNEHVQKIGSTLKAILEEKKNTNILFRELIDILKQKV</sequence>